<dbReference type="Proteomes" id="UP000772618">
    <property type="component" value="Unassembled WGS sequence"/>
</dbReference>
<dbReference type="InterPro" id="IPR036761">
    <property type="entry name" value="TTHA0802/YceI-like_sf"/>
</dbReference>
<dbReference type="EMBL" id="JAHESD010000004">
    <property type="protein sequence ID" value="MBT1702187.1"/>
    <property type="molecule type" value="Genomic_DNA"/>
</dbReference>
<dbReference type="PANTHER" id="PTHR34406:SF1">
    <property type="entry name" value="PROTEIN YCEI"/>
    <property type="match status" value="1"/>
</dbReference>
<organism evidence="3 4">
    <name type="scientific">Chryseosolibacter indicus</name>
    <dbReference type="NCBI Taxonomy" id="2782351"/>
    <lineage>
        <taxon>Bacteria</taxon>
        <taxon>Pseudomonadati</taxon>
        <taxon>Bacteroidota</taxon>
        <taxon>Cytophagia</taxon>
        <taxon>Cytophagales</taxon>
        <taxon>Chryseotaleaceae</taxon>
        <taxon>Chryseosolibacter</taxon>
    </lineage>
</organism>
<keyword evidence="1" id="KW-0732">Signal</keyword>
<keyword evidence="4" id="KW-1185">Reference proteome</keyword>
<feature type="signal peptide" evidence="1">
    <location>
        <begin position="1"/>
        <end position="19"/>
    </location>
</feature>
<accession>A0ABS5VN40</accession>
<evidence type="ECO:0000259" key="2">
    <source>
        <dbReference type="SMART" id="SM00867"/>
    </source>
</evidence>
<name>A0ABS5VN40_9BACT</name>
<dbReference type="Pfam" id="PF04264">
    <property type="entry name" value="YceI"/>
    <property type="match status" value="1"/>
</dbReference>
<dbReference type="InterPro" id="IPR007372">
    <property type="entry name" value="Lipid/polyisoprenoid-bd_YceI"/>
</dbReference>
<comment type="caution">
    <text evidence="3">The sequence shown here is derived from an EMBL/GenBank/DDBJ whole genome shotgun (WGS) entry which is preliminary data.</text>
</comment>
<dbReference type="SMART" id="SM00867">
    <property type="entry name" value="YceI"/>
    <property type="match status" value="1"/>
</dbReference>
<dbReference type="PANTHER" id="PTHR34406">
    <property type="entry name" value="PROTEIN YCEI"/>
    <property type="match status" value="1"/>
</dbReference>
<dbReference type="RefSeq" id="WP_254151951.1">
    <property type="nucleotide sequence ID" value="NZ_JAHESD010000004.1"/>
</dbReference>
<evidence type="ECO:0000256" key="1">
    <source>
        <dbReference type="SAM" id="SignalP"/>
    </source>
</evidence>
<dbReference type="SUPFAM" id="SSF101874">
    <property type="entry name" value="YceI-like"/>
    <property type="match status" value="1"/>
</dbReference>
<evidence type="ECO:0000313" key="3">
    <source>
        <dbReference type="EMBL" id="MBT1702187.1"/>
    </source>
</evidence>
<reference evidence="3 4" key="1">
    <citation type="submission" date="2021-05" db="EMBL/GenBank/DDBJ databases">
        <title>A Polyphasic approach of four new species of the genus Ohtaekwangia: Ohtaekwangia histidinii sp. nov., Ohtaekwangia cretensis sp. nov., Ohtaekwangia indiensis sp. nov., Ohtaekwangia reichenbachii sp. nov. from diverse environment.</title>
        <authorList>
            <person name="Octaviana S."/>
        </authorList>
    </citation>
    <scope>NUCLEOTIDE SEQUENCE [LARGE SCALE GENOMIC DNA]</scope>
    <source>
        <strain evidence="3 4">PWU20</strain>
    </source>
</reference>
<gene>
    <name evidence="3" type="ORF">KK060_02795</name>
</gene>
<feature type="domain" description="Lipid/polyisoprenoid-binding YceI-like" evidence="2">
    <location>
        <begin position="25"/>
        <end position="190"/>
    </location>
</feature>
<sequence>MKNMSVIALAATLALFSFNTIPPSTWKLDAAHSKLGFSITHLSVSEVEGSFKKVDATIVATKDDFSDAKVTMTADVNSIDTDNEDRDAHLKKPDFFDAEKYPTITFESTSFKKTGEKTYKVKGNLTLHGVTKPVELDAKVNIGTNPMSKKTIAGFKITGTIKRTDFGISKDTPSVMLSDEVAIEANIEFAKD</sequence>
<evidence type="ECO:0000313" key="4">
    <source>
        <dbReference type="Proteomes" id="UP000772618"/>
    </source>
</evidence>
<protein>
    <submittedName>
        <fullName evidence="3">YceI family protein</fullName>
    </submittedName>
</protein>
<feature type="chain" id="PRO_5046544264" evidence="1">
    <location>
        <begin position="20"/>
        <end position="192"/>
    </location>
</feature>
<dbReference type="Gene3D" id="2.40.128.110">
    <property type="entry name" value="Lipid/polyisoprenoid-binding, YceI-like"/>
    <property type="match status" value="1"/>
</dbReference>
<proteinExistence type="predicted"/>